<evidence type="ECO:0000313" key="2">
    <source>
        <dbReference type="EMBL" id="KAG1794820.1"/>
    </source>
</evidence>
<organism evidence="2 3">
    <name type="scientific">Suillus plorans</name>
    <dbReference type="NCBI Taxonomy" id="116603"/>
    <lineage>
        <taxon>Eukaryota</taxon>
        <taxon>Fungi</taxon>
        <taxon>Dikarya</taxon>
        <taxon>Basidiomycota</taxon>
        <taxon>Agaricomycotina</taxon>
        <taxon>Agaricomycetes</taxon>
        <taxon>Agaricomycetidae</taxon>
        <taxon>Boletales</taxon>
        <taxon>Suillineae</taxon>
        <taxon>Suillaceae</taxon>
        <taxon>Suillus</taxon>
    </lineage>
</organism>
<gene>
    <name evidence="2" type="ORF">HD556DRAFT_1474166</name>
</gene>
<sequence>MVKIHDGCPPPHKKRRTQKAEANQFRTKLRSMMGRLVQKAQVSQVEFSSFKFHDAVKERAYRHLTPPHWNQSMENLREWLDPNQPRLAEALYQSVMQFGMAVPLKMGKGADKKGRDQEESYHVVAGQLAGNVKLVSAWHAVGQQNKEPVISADVISSAQQFSLSTQLVSDLELLNLRVNALLEFVDPPQFLAMTKFAVALRNKLNHALRSIYLRWEFDQGYRMDCE</sequence>
<dbReference type="Proteomes" id="UP000719766">
    <property type="component" value="Unassembled WGS sequence"/>
</dbReference>
<evidence type="ECO:0000256" key="1">
    <source>
        <dbReference type="SAM" id="MobiDB-lite"/>
    </source>
</evidence>
<name>A0A9P7AR83_9AGAM</name>
<keyword evidence="3" id="KW-1185">Reference proteome</keyword>
<feature type="region of interest" description="Disordered" evidence="1">
    <location>
        <begin position="1"/>
        <end position="21"/>
    </location>
</feature>
<reference evidence="2" key="1">
    <citation type="journal article" date="2020" name="New Phytol.">
        <title>Comparative genomics reveals dynamic genome evolution in host specialist ectomycorrhizal fungi.</title>
        <authorList>
            <person name="Lofgren L.A."/>
            <person name="Nguyen N.H."/>
            <person name="Vilgalys R."/>
            <person name="Ruytinx J."/>
            <person name="Liao H.L."/>
            <person name="Branco S."/>
            <person name="Kuo A."/>
            <person name="LaButti K."/>
            <person name="Lipzen A."/>
            <person name="Andreopoulos W."/>
            <person name="Pangilinan J."/>
            <person name="Riley R."/>
            <person name="Hundley H."/>
            <person name="Na H."/>
            <person name="Barry K."/>
            <person name="Grigoriev I.V."/>
            <person name="Stajich J.E."/>
            <person name="Kennedy P.G."/>
        </authorList>
    </citation>
    <scope>NUCLEOTIDE SEQUENCE</scope>
    <source>
        <strain evidence="2">S12</strain>
    </source>
</reference>
<proteinExistence type="predicted"/>
<evidence type="ECO:0000313" key="3">
    <source>
        <dbReference type="Proteomes" id="UP000719766"/>
    </source>
</evidence>
<protein>
    <submittedName>
        <fullName evidence="2">Uncharacterized protein</fullName>
    </submittedName>
</protein>
<dbReference type="EMBL" id="JABBWE010000024">
    <property type="protein sequence ID" value="KAG1794820.1"/>
    <property type="molecule type" value="Genomic_DNA"/>
</dbReference>
<dbReference type="AlphaFoldDB" id="A0A9P7AR83"/>
<comment type="caution">
    <text evidence="2">The sequence shown here is derived from an EMBL/GenBank/DDBJ whole genome shotgun (WGS) entry which is preliminary data.</text>
</comment>
<accession>A0A9P7AR83</accession>
<dbReference type="OrthoDB" id="2685384at2759"/>
<dbReference type="GeneID" id="64602258"/>
<dbReference type="RefSeq" id="XP_041160859.1">
    <property type="nucleotide sequence ID" value="XM_041308494.1"/>
</dbReference>